<dbReference type="AlphaFoldDB" id="W9RYJ7"/>
<evidence type="ECO:0000313" key="1">
    <source>
        <dbReference type="EMBL" id="EXB77869.1"/>
    </source>
</evidence>
<dbReference type="EMBL" id="KE344763">
    <property type="protein sequence ID" value="EXB77869.1"/>
    <property type="molecule type" value="Genomic_DNA"/>
</dbReference>
<reference evidence="2" key="1">
    <citation type="submission" date="2013-01" db="EMBL/GenBank/DDBJ databases">
        <title>Draft Genome Sequence of a Mulberry Tree, Morus notabilis C.K. Schneid.</title>
        <authorList>
            <person name="He N."/>
            <person name="Zhao S."/>
        </authorList>
    </citation>
    <scope>NUCLEOTIDE SEQUENCE</scope>
</reference>
<proteinExistence type="predicted"/>
<accession>W9RYJ7</accession>
<keyword evidence="2" id="KW-1185">Reference proteome</keyword>
<organism evidence="1 2">
    <name type="scientific">Morus notabilis</name>
    <dbReference type="NCBI Taxonomy" id="981085"/>
    <lineage>
        <taxon>Eukaryota</taxon>
        <taxon>Viridiplantae</taxon>
        <taxon>Streptophyta</taxon>
        <taxon>Embryophyta</taxon>
        <taxon>Tracheophyta</taxon>
        <taxon>Spermatophyta</taxon>
        <taxon>Magnoliopsida</taxon>
        <taxon>eudicotyledons</taxon>
        <taxon>Gunneridae</taxon>
        <taxon>Pentapetalae</taxon>
        <taxon>rosids</taxon>
        <taxon>fabids</taxon>
        <taxon>Rosales</taxon>
        <taxon>Moraceae</taxon>
        <taxon>Moreae</taxon>
        <taxon>Morus</taxon>
    </lineage>
</organism>
<name>W9RYJ7_9ROSA</name>
<evidence type="ECO:0000313" key="2">
    <source>
        <dbReference type="Proteomes" id="UP000030645"/>
    </source>
</evidence>
<protein>
    <submittedName>
        <fullName evidence="1">Uncharacterized protein</fullName>
    </submittedName>
</protein>
<dbReference type="Proteomes" id="UP000030645">
    <property type="component" value="Unassembled WGS sequence"/>
</dbReference>
<gene>
    <name evidence="1" type="ORF">L484_009165</name>
</gene>
<sequence>MRIKTRKYPIPNLVKDVKIRQSTETATARCNLDNESVTMTSASDRRPAVGITSIVADDWK</sequence>